<name>A0A420I415_9PEZI</name>
<comment type="caution">
    <text evidence="1">The sequence shown here is derived from an EMBL/GenBank/DDBJ whole genome shotgun (WGS) entry which is preliminary data.</text>
</comment>
<organism evidence="1 2">
    <name type="scientific">Golovinomyces cichoracearum</name>
    <dbReference type="NCBI Taxonomy" id="62708"/>
    <lineage>
        <taxon>Eukaryota</taxon>
        <taxon>Fungi</taxon>
        <taxon>Dikarya</taxon>
        <taxon>Ascomycota</taxon>
        <taxon>Pezizomycotina</taxon>
        <taxon>Leotiomycetes</taxon>
        <taxon>Erysiphales</taxon>
        <taxon>Erysiphaceae</taxon>
        <taxon>Golovinomyces</taxon>
    </lineage>
</organism>
<keyword evidence="2" id="KW-1185">Reference proteome</keyword>
<sequence length="201" mass="22379">MADDEVIKLDNIAEFQSGDGVKWLKMLNHELRAQRKSLTPENILYCVDLKLTGDADRWIQQTAFVRRMLEDTSTVTEADFIRFEEAFKSRFPNTTTVGEVDVHAKLAKLQQEFDESLSEYSSGATALLHEFGFKDQVAGVELSAAAAGTLNSIKSKYIYGLSSAELRLEAINLQALLSSSLASCISIVNTVVKMLEHKKKL</sequence>
<dbReference type="STRING" id="62708.A0A420I415"/>
<dbReference type="Proteomes" id="UP000283383">
    <property type="component" value="Unassembled WGS sequence"/>
</dbReference>
<dbReference type="EMBL" id="MCBQ01013259">
    <property type="protein sequence ID" value="RKF64430.1"/>
    <property type="molecule type" value="Genomic_DNA"/>
</dbReference>
<gene>
    <name evidence="1" type="ORF">GcM3_132008</name>
</gene>
<reference evidence="1 2" key="1">
    <citation type="journal article" date="2018" name="BMC Genomics">
        <title>Comparative genome analyses reveal sequence features reflecting distinct modes of host-adaptation between dicot and monocot powdery mildew.</title>
        <authorList>
            <person name="Wu Y."/>
            <person name="Ma X."/>
            <person name="Pan Z."/>
            <person name="Kale S.D."/>
            <person name="Song Y."/>
            <person name="King H."/>
            <person name="Zhang Q."/>
            <person name="Presley C."/>
            <person name="Deng X."/>
            <person name="Wei C.I."/>
            <person name="Xiao S."/>
        </authorList>
    </citation>
    <scope>NUCLEOTIDE SEQUENCE [LARGE SCALE GENOMIC DNA]</scope>
    <source>
        <strain evidence="1">UMSG3</strain>
    </source>
</reference>
<protein>
    <recommendedName>
        <fullName evidence="3">Retrotransposon gag domain-containing protein</fullName>
    </recommendedName>
</protein>
<dbReference type="AlphaFoldDB" id="A0A420I415"/>
<evidence type="ECO:0008006" key="3">
    <source>
        <dbReference type="Google" id="ProtNLM"/>
    </source>
</evidence>
<proteinExistence type="predicted"/>
<evidence type="ECO:0000313" key="1">
    <source>
        <dbReference type="EMBL" id="RKF64430.1"/>
    </source>
</evidence>
<evidence type="ECO:0000313" key="2">
    <source>
        <dbReference type="Proteomes" id="UP000283383"/>
    </source>
</evidence>
<accession>A0A420I415</accession>